<sequence>MSRLKIALHLFPHFDWGFPQQLFKLQVLLICGRKFARCPADNVRMEFPFRRADCSEHKVSDARLEQLLVVTDDVGVVIVSVSRQASLVGKEEAHGVNPETV</sequence>
<accession>A0AAN4YDB0</accession>
<organism evidence="1 2">
    <name type="scientific">Aspergillus oryzae</name>
    <name type="common">Yellow koji mold</name>
    <dbReference type="NCBI Taxonomy" id="5062"/>
    <lineage>
        <taxon>Eukaryota</taxon>
        <taxon>Fungi</taxon>
        <taxon>Dikarya</taxon>
        <taxon>Ascomycota</taxon>
        <taxon>Pezizomycotina</taxon>
        <taxon>Eurotiomycetes</taxon>
        <taxon>Eurotiomycetidae</taxon>
        <taxon>Eurotiales</taxon>
        <taxon>Aspergillaceae</taxon>
        <taxon>Aspergillus</taxon>
        <taxon>Aspergillus subgen. Circumdati</taxon>
    </lineage>
</organism>
<evidence type="ECO:0000313" key="2">
    <source>
        <dbReference type="Proteomes" id="UP001165205"/>
    </source>
</evidence>
<comment type="caution">
    <text evidence="1">The sequence shown here is derived from an EMBL/GenBank/DDBJ whole genome shotgun (WGS) entry which is preliminary data.</text>
</comment>
<dbReference type="Proteomes" id="UP001165205">
    <property type="component" value="Unassembled WGS sequence"/>
</dbReference>
<protein>
    <submittedName>
        <fullName evidence="1">Unnamed protein product</fullName>
    </submittedName>
</protein>
<gene>
    <name evidence="1" type="ORF">Aory04_000115900</name>
</gene>
<proteinExistence type="predicted"/>
<reference evidence="1" key="1">
    <citation type="submission" date="2023-04" db="EMBL/GenBank/DDBJ databases">
        <title>Aspergillus oryzae NBRC 4228.</title>
        <authorList>
            <person name="Ichikawa N."/>
            <person name="Sato H."/>
            <person name="Tonouchi N."/>
        </authorList>
    </citation>
    <scope>NUCLEOTIDE SEQUENCE</scope>
    <source>
        <strain evidence="1">NBRC 4228</strain>
    </source>
</reference>
<dbReference type="AlphaFoldDB" id="A0AAN4YDB0"/>
<name>A0AAN4YDB0_ASPOZ</name>
<dbReference type="EMBL" id="BSYA01000007">
    <property type="protein sequence ID" value="GMG23779.1"/>
    <property type="molecule type" value="Genomic_DNA"/>
</dbReference>
<evidence type="ECO:0000313" key="1">
    <source>
        <dbReference type="EMBL" id="GMG23779.1"/>
    </source>
</evidence>